<reference evidence="7" key="1">
    <citation type="journal article" date="2022" name="bioRxiv">
        <title>Deciphering the potential niche of two novel black yeast fungi from a biological soil crust based on their genomes, phenotypes, and melanin regulation.</title>
        <authorList>
            <consortium name="DOE Joint Genome Institute"/>
            <person name="Carr E.C."/>
            <person name="Barton Q."/>
            <person name="Grambo S."/>
            <person name="Sullivan M."/>
            <person name="Renfro C.M."/>
            <person name="Kuo A."/>
            <person name="Pangilinan J."/>
            <person name="Lipzen A."/>
            <person name="Keymanesh K."/>
            <person name="Savage E."/>
            <person name="Barry K."/>
            <person name="Grigoriev I.V."/>
            <person name="Riekhof W.R."/>
            <person name="Harris S.S."/>
        </authorList>
    </citation>
    <scope>NUCLEOTIDE SEQUENCE</scope>
    <source>
        <strain evidence="7">JF 03-4F</strain>
    </source>
</reference>
<dbReference type="Proteomes" id="UP001203852">
    <property type="component" value="Unassembled WGS sequence"/>
</dbReference>
<dbReference type="InterPro" id="IPR006047">
    <property type="entry name" value="GH13_cat_dom"/>
</dbReference>
<keyword evidence="8" id="KW-1185">Reference proteome</keyword>
<dbReference type="GO" id="GO:0000025">
    <property type="term" value="P:maltose catabolic process"/>
    <property type="evidence" value="ECO:0007669"/>
    <property type="project" value="TreeGrafter"/>
</dbReference>
<sequence length="653" mass="75226">MTRRQHTRLSRPVPQPGSNTSTTSNASQVTALRRPIQRAWWKESIVYQIYPASFKSARSTVDKTDGTIKGDIRGIIQQLDYLSHLGVDIIWLSPILQSPQVDMGYDISDYRAIDPLYGTMEDHDALVAGLHARGMKYVMDLVVNHTSDQHAWFQASRSSKTNPYRDWYFWRPPRYCLKTGERLPPNNWESLFGGSAWAFDEITGEYYLHLFATEQPDLNWDNPAVRKAVHDLIRFWLDKGVDGFRMDVINLISKEPGLPDGKIVRPGFLQSGLQHYACGPRLHEYLRGIGSILREYDAFSVGEMPGVYDTKEVLKAVGQDRGELAMAFQFDIVRLDVATDKPSKWYHRDFDPKDLRHVVAKWNSFMLQNGGWHAPFMENHDQGRSISRYCDDSDKYRSKSAKLLAAHMGLQFGTVFVYQGQELAQINVPESWGLEEYKDIEVVNHWKEVLEEFPDDKEMQEKFKKQYRLIGRDCARTPMQWTPDEKTYAGFLAHNAPESVKPWMSVHPDHKVWNAEAQVADETSAFHYWRRILRLRKEYKDIFVYGGFEMLDMKHPFVVAYVRKDDSPATEQVAAKKKCLVLANFSAKDIWWTVPVQAADILIDESAGLKSGDVVQELRNYIEDGDGAIEAKRQSEGLWSIKLRPWEVIVAMT</sequence>
<dbReference type="PANTHER" id="PTHR10357">
    <property type="entry name" value="ALPHA-AMYLASE FAMILY MEMBER"/>
    <property type="match status" value="1"/>
</dbReference>
<evidence type="ECO:0000259" key="6">
    <source>
        <dbReference type="SMART" id="SM00642"/>
    </source>
</evidence>
<dbReference type="Gene3D" id="3.90.400.10">
    <property type="entry name" value="Oligo-1,6-glucosidase, Domain 2"/>
    <property type="match status" value="1"/>
</dbReference>
<feature type="region of interest" description="Disordered" evidence="5">
    <location>
        <begin position="1"/>
        <end position="30"/>
    </location>
</feature>
<dbReference type="AlphaFoldDB" id="A0AAN6E3G5"/>
<evidence type="ECO:0000256" key="5">
    <source>
        <dbReference type="SAM" id="MobiDB-lite"/>
    </source>
</evidence>
<protein>
    <submittedName>
        <fullName evidence="7">Trehalose-6-phosphate hydrolase</fullName>
    </submittedName>
</protein>
<dbReference type="Gene3D" id="3.20.20.80">
    <property type="entry name" value="Glycosidases"/>
    <property type="match status" value="1"/>
</dbReference>
<keyword evidence="2 7" id="KW-0378">Hydrolase</keyword>
<dbReference type="FunFam" id="3.90.400.10:FF:000004">
    <property type="entry name" value="Oligo-1,6-glucosidase"/>
    <property type="match status" value="1"/>
</dbReference>
<evidence type="ECO:0000256" key="2">
    <source>
        <dbReference type="ARBA" id="ARBA00022801"/>
    </source>
</evidence>
<dbReference type="Gene3D" id="2.60.40.1180">
    <property type="entry name" value="Golgi alpha-mannosidase II"/>
    <property type="match status" value="1"/>
</dbReference>
<dbReference type="GO" id="GO:0004575">
    <property type="term" value="F:sucrose alpha-glucosidase activity"/>
    <property type="evidence" value="ECO:0007669"/>
    <property type="project" value="TreeGrafter"/>
</dbReference>
<dbReference type="InterPro" id="IPR013780">
    <property type="entry name" value="Glyco_hydro_b"/>
</dbReference>
<comment type="similarity">
    <text evidence="1">Belongs to the glycosyl hydrolase 13 family.</text>
</comment>
<dbReference type="InterPro" id="IPR045857">
    <property type="entry name" value="O16G_dom_2"/>
</dbReference>
<proteinExistence type="inferred from homology"/>
<evidence type="ECO:0000256" key="4">
    <source>
        <dbReference type="ARBA" id="ARBA00026248"/>
    </source>
</evidence>
<dbReference type="InterPro" id="IPR017853">
    <property type="entry name" value="GH"/>
</dbReference>
<name>A0AAN6E3G5_9EURO</name>
<keyword evidence="3" id="KW-0326">Glycosidase</keyword>
<dbReference type="CDD" id="cd11333">
    <property type="entry name" value="AmyAc_SI_OligoGlu_DGase"/>
    <property type="match status" value="1"/>
</dbReference>
<dbReference type="SMART" id="SM00642">
    <property type="entry name" value="Aamy"/>
    <property type="match status" value="1"/>
</dbReference>
<keyword evidence="4" id="KW-0462">Maltose metabolism</keyword>
<dbReference type="PANTHER" id="PTHR10357:SF232">
    <property type="entry name" value="GLYCOSYL HYDROLASE FAMILY 13 CATALYTIC DOMAIN-CONTAINING PROTEIN"/>
    <property type="match status" value="1"/>
</dbReference>
<dbReference type="FunFam" id="3.20.20.80:FF:000064">
    <property type="entry name" value="Oligo-1,6-glucosidase"/>
    <property type="match status" value="1"/>
</dbReference>
<comment type="caution">
    <text evidence="7">The sequence shown here is derived from an EMBL/GenBank/DDBJ whole genome shotgun (WGS) entry which is preliminary data.</text>
</comment>
<dbReference type="GO" id="GO:0005987">
    <property type="term" value="P:sucrose catabolic process"/>
    <property type="evidence" value="ECO:0007669"/>
    <property type="project" value="TreeGrafter"/>
</dbReference>
<dbReference type="Pfam" id="PF00128">
    <property type="entry name" value="Alpha-amylase"/>
    <property type="match status" value="1"/>
</dbReference>
<dbReference type="EMBL" id="MU404351">
    <property type="protein sequence ID" value="KAI1617206.1"/>
    <property type="molecule type" value="Genomic_DNA"/>
</dbReference>
<feature type="compositionally biased region" description="Polar residues" evidence="5">
    <location>
        <begin position="16"/>
        <end position="30"/>
    </location>
</feature>
<dbReference type="SUPFAM" id="SSF51445">
    <property type="entry name" value="(Trans)glycosidases"/>
    <property type="match status" value="1"/>
</dbReference>
<dbReference type="GO" id="GO:0004556">
    <property type="term" value="F:alpha-amylase activity"/>
    <property type="evidence" value="ECO:0007669"/>
    <property type="project" value="TreeGrafter"/>
</dbReference>
<accession>A0AAN6E3G5</accession>
<evidence type="ECO:0000313" key="7">
    <source>
        <dbReference type="EMBL" id="KAI1617206.1"/>
    </source>
</evidence>
<evidence type="ECO:0000313" key="8">
    <source>
        <dbReference type="Proteomes" id="UP001203852"/>
    </source>
</evidence>
<dbReference type="GO" id="GO:0033934">
    <property type="term" value="F:glucan 1,4-alpha-maltotriohydrolase activity"/>
    <property type="evidence" value="ECO:0007669"/>
    <property type="project" value="TreeGrafter"/>
</dbReference>
<evidence type="ECO:0000256" key="1">
    <source>
        <dbReference type="ARBA" id="ARBA00008061"/>
    </source>
</evidence>
<organism evidence="7 8">
    <name type="scientific">Exophiala viscosa</name>
    <dbReference type="NCBI Taxonomy" id="2486360"/>
    <lineage>
        <taxon>Eukaryota</taxon>
        <taxon>Fungi</taxon>
        <taxon>Dikarya</taxon>
        <taxon>Ascomycota</taxon>
        <taxon>Pezizomycotina</taxon>
        <taxon>Eurotiomycetes</taxon>
        <taxon>Chaetothyriomycetidae</taxon>
        <taxon>Chaetothyriales</taxon>
        <taxon>Herpotrichiellaceae</taxon>
        <taxon>Exophiala</taxon>
    </lineage>
</organism>
<gene>
    <name evidence="7" type="ORF">EDD36DRAFT_416073</name>
</gene>
<feature type="domain" description="Glycosyl hydrolase family 13 catalytic" evidence="6">
    <location>
        <begin position="48"/>
        <end position="476"/>
    </location>
</feature>
<evidence type="ECO:0000256" key="3">
    <source>
        <dbReference type="ARBA" id="ARBA00023295"/>
    </source>
</evidence>
<dbReference type="GO" id="GO:0004574">
    <property type="term" value="F:oligo-1,6-glucosidase activity"/>
    <property type="evidence" value="ECO:0007669"/>
    <property type="project" value="TreeGrafter"/>
</dbReference>